<reference evidence="2 3" key="1">
    <citation type="submission" date="2024-02" db="EMBL/GenBank/DDBJ databases">
        <title>A draft genome for the cacao thread blight pathogen Marasmius crinis-equi.</title>
        <authorList>
            <person name="Cohen S.P."/>
            <person name="Baruah I.K."/>
            <person name="Amoako-Attah I."/>
            <person name="Bukari Y."/>
            <person name="Meinhardt L.W."/>
            <person name="Bailey B.A."/>
        </authorList>
    </citation>
    <scope>NUCLEOTIDE SEQUENCE [LARGE SCALE GENOMIC DNA]</scope>
    <source>
        <strain evidence="2 3">GH-76</strain>
    </source>
</reference>
<evidence type="ECO:0000313" key="3">
    <source>
        <dbReference type="Proteomes" id="UP001465976"/>
    </source>
</evidence>
<dbReference type="EMBL" id="JBAHYK010000992">
    <property type="protein sequence ID" value="KAL0570114.1"/>
    <property type="molecule type" value="Genomic_DNA"/>
</dbReference>
<sequence>MRAFYRSSPPVDGANDFSTNSGHPVSTEELARLQLQFMHLGTDSQAVSKAKSKAQQSDYPNADGVEFDGSTLDEDHFKSKQQSDPTNDKWIRLEFTSGDFVSMPAGIVLRMGMDLEVLRTFSALVAMKLPVGNKEALLAGKHFAIGKDAEKYRSEYIKALAK</sequence>
<feature type="compositionally biased region" description="Polar residues" evidence="1">
    <location>
        <begin position="46"/>
        <end position="59"/>
    </location>
</feature>
<dbReference type="Proteomes" id="UP001465976">
    <property type="component" value="Unassembled WGS sequence"/>
</dbReference>
<organism evidence="2 3">
    <name type="scientific">Marasmius crinis-equi</name>
    <dbReference type="NCBI Taxonomy" id="585013"/>
    <lineage>
        <taxon>Eukaryota</taxon>
        <taxon>Fungi</taxon>
        <taxon>Dikarya</taxon>
        <taxon>Basidiomycota</taxon>
        <taxon>Agaricomycotina</taxon>
        <taxon>Agaricomycetes</taxon>
        <taxon>Agaricomycetidae</taxon>
        <taxon>Agaricales</taxon>
        <taxon>Marasmiineae</taxon>
        <taxon>Marasmiaceae</taxon>
        <taxon>Marasmius</taxon>
    </lineage>
</organism>
<keyword evidence="3" id="KW-1185">Reference proteome</keyword>
<evidence type="ECO:0000256" key="1">
    <source>
        <dbReference type="SAM" id="MobiDB-lite"/>
    </source>
</evidence>
<dbReference type="Gene3D" id="2.60.120.10">
    <property type="entry name" value="Jelly Rolls"/>
    <property type="match status" value="1"/>
</dbReference>
<feature type="region of interest" description="Disordered" evidence="1">
    <location>
        <begin position="1"/>
        <end position="25"/>
    </location>
</feature>
<name>A0ABR3F4Y8_9AGAR</name>
<gene>
    <name evidence="2" type="ORF">V5O48_011852</name>
</gene>
<accession>A0ABR3F4Y8</accession>
<feature type="region of interest" description="Disordered" evidence="1">
    <location>
        <begin position="46"/>
        <end position="85"/>
    </location>
</feature>
<evidence type="ECO:0000313" key="2">
    <source>
        <dbReference type="EMBL" id="KAL0570114.1"/>
    </source>
</evidence>
<comment type="caution">
    <text evidence="2">The sequence shown here is derived from an EMBL/GenBank/DDBJ whole genome shotgun (WGS) entry which is preliminary data.</text>
</comment>
<protein>
    <submittedName>
        <fullName evidence="2">Uncharacterized protein</fullName>
    </submittedName>
</protein>
<dbReference type="InterPro" id="IPR014710">
    <property type="entry name" value="RmlC-like_jellyroll"/>
</dbReference>
<proteinExistence type="predicted"/>